<evidence type="ECO:0000256" key="1">
    <source>
        <dbReference type="ARBA" id="ARBA00009947"/>
    </source>
</evidence>
<evidence type="ECO:0000256" key="2">
    <source>
        <dbReference type="RuleBase" id="RU003876"/>
    </source>
</evidence>
<protein>
    <submittedName>
        <fullName evidence="3">Uncharacterized protein</fullName>
    </submittedName>
</protein>
<evidence type="ECO:0000313" key="3">
    <source>
        <dbReference type="EMBL" id="CRZ10811.1"/>
    </source>
</evidence>
<dbReference type="EMBL" id="HACM01010369">
    <property type="protein sequence ID" value="CRZ10811.1"/>
    <property type="molecule type" value="Transcribed_RNA"/>
</dbReference>
<proteinExistence type="inferred from homology"/>
<reference evidence="3" key="1">
    <citation type="submission" date="2015-04" db="EMBL/GenBank/DDBJ databases">
        <title>The genome sequence of the plant pathogenic Rhizarian Plasmodiophora brassicae reveals insights in its biotrophic life cycle and the origin of chitin synthesis.</title>
        <authorList>
            <person name="Schwelm A."/>
            <person name="Fogelqvist J."/>
            <person name="Knaust A."/>
            <person name="Julke S."/>
            <person name="Lilja T."/>
            <person name="Dhandapani V."/>
            <person name="Bonilla-Rosso G."/>
            <person name="Karlsson M."/>
            <person name="Shevchenko A."/>
            <person name="Choi S.R."/>
            <person name="Kim H.G."/>
            <person name="Park J.Y."/>
            <person name="Lim Y.P."/>
            <person name="Ludwig-Muller J."/>
            <person name="Dixelius C."/>
        </authorList>
    </citation>
    <scope>NUCLEOTIDE SEQUENCE</scope>
    <source>
        <tissue evidence="3">Potato root galls</tissue>
    </source>
</reference>
<dbReference type="Pfam" id="PF00956">
    <property type="entry name" value="NAP"/>
    <property type="match status" value="1"/>
</dbReference>
<sequence length="212" mass="24816">LRIGMDGNGDTVSRQKRRRVESDLGPLIQRLDSIQNQLEVLNDEVAVEILQVEQRYNLKRRPIYDMRQKIIEQIPHFWLETFMNHDNIGPILESVDKDILSYMSKLYIVEDDDMKSGYTIEMDFDQNPFFSNASLSKSFQFNDEGDLNVIPSMVNWIDPEFPIKNETSFFVDWFAENSASASGDDPLADMIRDSIWRDPFRWFSSSWQNGVE</sequence>
<accession>A0A0H5RAL3</accession>
<dbReference type="Gene3D" id="1.20.5.1500">
    <property type="match status" value="1"/>
</dbReference>
<dbReference type="GO" id="GO:0005634">
    <property type="term" value="C:nucleus"/>
    <property type="evidence" value="ECO:0007669"/>
    <property type="project" value="InterPro"/>
</dbReference>
<dbReference type="InterPro" id="IPR002164">
    <property type="entry name" value="NAP_family"/>
</dbReference>
<dbReference type="InterPro" id="IPR037231">
    <property type="entry name" value="NAP-like_sf"/>
</dbReference>
<name>A0A0H5RAL3_9EUKA</name>
<dbReference type="AlphaFoldDB" id="A0A0H5RAL3"/>
<dbReference type="Gene3D" id="3.30.1120.90">
    <property type="entry name" value="Nucleosome assembly protein"/>
    <property type="match status" value="1"/>
</dbReference>
<comment type="similarity">
    <text evidence="1 2">Belongs to the nucleosome assembly protein (NAP) family.</text>
</comment>
<dbReference type="SUPFAM" id="SSF143113">
    <property type="entry name" value="NAP-like"/>
    <property type="match status" value="1"/>
</dbReference>
<dbReference type="GO" id="GO:0006334">
    <property type="term" value="P:nucleosome assembly"/>
    <property type="evidence" value="ECO:0007669"/>
    <property type="project" value="InterPro"/>
</dbReference>
<organism evidence="3">
    <name type="scientific">Spongospora subterranea</name>
    <dbReference type="NCBI Taxonomy" id="70186"/>
    <lineage>
        <taxon>Eukaryota</taxon>
        <taxon>Sar</taxon>
        <taxon>Rhizaria</taxon>
        <taxon>Endomyxa</taxon>
        <taxon>Phytomyxea</taxon>
        <taxon>Plasmodiophorida</taxon>
        <taxon>Plasmodiophoridae</taxon>
        <taxon>Spongospora</taxon>
    </lineage>
</organism>
<dbReference type="PANTHER" id="PTHR11875">
    <property type="entry name" value="TESTIS-SPECIFIC Y-ENCODED PROTEIN"/>
    <property type="match status" value="1"/>
</dbReference>
<feature type="non-terminal residue" evidence="3">
    <location>
        <position position="1"/>
    </location>
</feature>